<evidence type="ECO:0000313" key="2">
    <source>
        <dbReference type="Proteomes" id="UP000245073"/>
    </source>
</evidence>
<name>A0A2T9K7E0_9CAUL</name>
<reference evidence="1 2" key="1">
    <citation type="submission" date="2018-04" db="EMBL/GenBank/DDBJ databases">
        <title>The genome sequence of Caulobacter sp. 744.</title>
        <authorList>
            <person name="Gao J."/>
            <person name="Sun J."/>
        </authorList>
    </citation>
    <scope>NUCLEOTIDE SEQUENCE [LARGE SCALE GENOMIC DNA]</scope>
    <source>
        <strain evidence="1 2">774</strain>
    </source>
</reference>
<dbReference type="Proteomes" id="UP000245073">
    <property type="component" value="Unassembled WGS sequence"/>
</dbReference>
<proteinExistence type="predicted"/>
<sequence>MDFSDERWAGLMGGYGAPYDPRPALQAIDEARNVEAAWSELWEELHHQGDVNLASYAAVPHLARLAAADKAGGYNAFALAATIEQSRAFERNPPPPDWLASAYAQAWAALSEAALDTLRTANDPDVISSALGVVAIHKRMPVLGRMALDFSEAERLAILVEAGWEEAAA</sequence>
<dbReference type="OrthoDB" id="796912at2"/>
<organism evidence="1 2">
    <name type="scientific">Caulobacter endophyticus</name>
    <dbReference type="NCBI Taxonomy" id="2172652"/>
    <lineage>
        <taxon>Bacteria</taxon>
        <taxon>Pseudomonadati</taxon>
        <taxon>Pseudomonadota</taxon>
        <taxon>Alphaproteobacteria</taxon>
        <taxon>Caulobacterales</taxon>
        <taxon>Caulobacteraceae</taxon>
        <taxon>Caulobacter</taxon>
    </lineage>
</organism>
<protein>
    <submittedName>
        <fullName evidence="1">Uncharacterized protein</fullName>
    </submittedName>
</protein>
<gene>
    <name evidence="1" type="ORF">DDF67_06255</name>
</gene>
<accession>A0A2T9K7E0</accession>
<dbReference type="EMBL" id="QDKQ01000028">
    <property type="protein sequence ID" value="PVM91836.1"/>
    <property type="molecule type" value="Genomic_DNA"/>
</dbReference>
<evidence type="ECO:0000313" key="1">
    <source>
        <dbReference type="EMBL" id="PVM91836.1"/>
    </source>
</evidence>
<comment type="caution">
    <text evidence="1">The sequence shown here is derived from an EMBL/GenBank/DDBJ whole genome shotgun (WGS) entry which is preliminary data.</text>
</comment>
<keyword evidence="2" id="KW-1185">Reference proteome</keyword>
<dbReference type="AlphaFoldDB" id="A0A2T9K7E0"/>
<dbReference type="RefSeq" id="WP_109100055.1">
    <property type="nucleotide sequence ID" value="NZ_QDKQ01000028.1"/>
</dbReference>